<accession>A0ACC0ZIA6</accession>
<name>A0ACC0ZIA6_9ROSI</name>
<reference evidence="2" key="1">
    <citation type="journal article" date="2023" name="G3 (Bethesda)">
        <title>Genome assembly and association tests identify interacting loci associated with vigor, precocity, and sex in interspecific pistachio rootstocks.</title>
        <authorList>
            <person name="Palmer W."/>
            <person name="Jacygrad E."/>
            <person name="Sagayaradj S."/>
            <person name="Cavanaugh K."/>
            <person name="Han R."/>
            <person name="Bertier L."/>
            <person name="Beede B."/>
            <person name="Kafkas S."/>
            <person name="Golino D."/>
            <person name="Preece J."/>
            <person name="Michelmore R."/>
        </authorList>
    </citation>
    <scope>NUCLEOTIDE SEQUENCE [LARGE SCALE GENOMIC DNA]</scope>
</reference>
<dbReference type="Proteomes" id="UP001163603">
    <property type="component" value="Chromosome 1"/>
</dbReference>
<sequence>MQIALLGNFLTADTLNKKLEMEKTHGKGMPRHPSTKIIMECFCPDLFRSSLFTLEYLYDK</sequence>
<evidence type="ECO:0000313" key="1">
    <source>
        <dbReference type="EMBL" id="KAJ0051457.1"/>
    </source>
</evidence>
<comment type="caution">
    <text evidence="1">The sequence shown here is derived from an EMBL/GenBank/DDBJ whole genome shotgun (WGS) entry which is preliminary data.</text>
</comment>
<keyword evidence="2" id="KW-1185">Reference proteome</keyword>
<gene>
    <name evidence="1" type="ORF">Pint_03490</name>
</gene>
<proteinExistence type="predicted"/>
<evidence type="ECO:0000313" key="2">
    <source>
        <dbReference type="Proteomes" id="UP001163603"/>
    </source>
</evidence>
<protein>
    <submittedName>
        <fullName evidence="1">Uncharacterized protein</fullName>
    </submittedName>
</protein>
<dbReference type="EMBL" id="CM047736">
    <property type="protein sequence ID" value="KAJ0051457.1"/>
    <property type="molecule type" value="Genomic_DNA"/>
</dbReference>
<organism evidence="1 2">
    <name type="scientific">Pistacia integerrima</name>
    <dbReference type="NCBI Taxonomy" id="434235"/>
    <lineage>
        <taxon>Eukaryota</taxon>
        <taxon>Viridiplantae</taxon>
        <taxon>Streptophyta</taxon>
        <taxon>Embryophyta</taxon>
        <taxon>Tracheophyta</taxon>
        <taxon>Spermatophyta</taxon>
        <taxon>Magnoliopsida</taxon>
        <taxon>eudicotyledons</taxon>
        <taxon>Gunneridae</taxon>
        <taxon>Pentapetalae</taxon>
        <taxon>rosids</taxon>
        <taxon>malvids</taxon>
        <taxon>Sapindales</taxon>
        <taxon>Anacardiaceae</taxon>
        <taxon>Pistacia</taxon>
    </lineage>
</organism>